<gene>
    <name evidence="1" type="ORF">NCS57_01444300</name>
</gene>
<evidence type="ECO:0000313" key="2">
    <source>
        <dbReference type="Proteomes" id="UP001065298"/>
    </source>
</evidence>
<accession>A0ACC0QAW6</accession>
<sequence>MYDLDPPLVALLFASKVPQGRGQVCRYDDGSGEEINVPLGTTAFIGGYRMYNMLSEGDKEFVRTTFIEYAPHPYIWMSKAHSSSNGLGLFSEGLEIPNANLPMIHQEKIKKYPIA</sequence>
<protein>
    <submittedName>
        <fullName evidence="1">TfdA family Taurine catabolism dioxygenase TauD</fullName>
    </submittedName>
</protein>
<comment type="caution">
    <text evidence="1">The sequence shown here is derived from an EMBL/GenBank/DDBJ whole genome shotgun (WGS) entry which is preliminary data.</text>
</comment>
<keyword evidence="2" id="KW-1185">Reference proteome</keyword>
<keyword evidence="1" id="KW-0223">Dioxygenase</keyword>
<proteinExistence type="predicted"/>
<organism evidence="1 2">
    <name type="scientific">Fusarium keratoplasticum</name>
    <dbReference type="NCBI Taxonomy" id="1328300"/>
    <lineage>
        <taxon>Eukaryota</taxon>
        <taxon>Fungi</taxon>
        <taxon>Dikarya</taxon>
        <taxon>Ascomycota</taxon>
        <taxon>Pezizomycotina</taxon>
        <taxon>Sordariomycetes</taxon>
        <taxon>Hypocreomycetidae</taxon>
        <taxon>Hypocreales</taxon>
        <taxon>Nectriaceae</taxon>
        <taxon>Fusarium</taxon>
        <taxon>Fusarium solani species complex</taxon>
    </lineage>
</organism>
<keyword evidence="1" id="KW-0560">Oxidoreductase</keyword>
<reference evidence="1" key="1">
    <citation type="submission" date="2022-06" db="EMBL/GenBank/DDBJ databases">
        <title>Fusarium solani species complex genomes reveal bases of compartmentalisation and animal pathogenesis.</title>
        <authorList>
            <person name="Tsai I.J."/>
        </authorList>
    </citation>
    <scope>NUCLEOTIDE SEQUENCE</scope>
    <source>
        <strain evidence="1">Fu6.1</strain>
    </source>
</reference>
<dbReference type="EMBL" id="CM046515">
    <property type="protein sequence ID" value="KAI8649082.1"/>
    <property type="molecule type" value="Genomic_DNA"/>
</dbReference>
<dbReference type="Proteomes" id="UP001065298">
    <property type="component" value="Chromosome 13"/>
</dbReference>
<evidence type="ECO:0000313" key="1">
    <source>
        <dbReference type="EMBL" id="KAI8649082.1"/>
    </source>
</evidence>
<name>A0ACC0QAW6_9HYPO</name>